<dbReference type="Pfam" id="PF02386">
    <property type="entry name" value="TrkH"/>
    <property type="match status" value="1"/>
</dbReference>
<feature type="transmembrane region" description="Helical" evidence="9">
    <location>
        <begin position="222"/>
        <end position="242"/>
    </location>
</feature>
<feature type="region of interest" description="Disordered" evidence="8">
    <location>
        <begin position="1"/>
        <end position="35"/>
    </location>
</feature>
<evidence type="ECO:0000256" key="4">
    <source>
        <dbReference type="ARBA" id="ARBA00022692"/>
    </source>
</evidence>
<keyword evidence="7 9" id="KW-0472">Membrane</keyword>
<keyword evidence="2" id="KW-0813">Transport</keyword>
<gene>
    <name evidence="10" type="ORF">CP520_02585</name>
</gene>
<reference evidence="10 11" key="1">
    <citation type="submission" date="2017-09" db="EMBL/GenBank/DDBJ databases">
        <title>SPAdes assembly of the Mesoplasma lactucae genome.</title>
        <authorList>
            <person name="Knight T.F."/>
            <person name="Rubinstein R."/>
            <person name="Citino T."/>
        </authorList>
    </citation>
    <scope>NUCLEOTIDE SEQUENCE [LARGE SCALE GENOMIC DNA]</scope>
    <source>
        <strain evidence="10 11">831-C4</strain>
    </source>
</reference>
<dbReference type="Proteomes" id="UP000232227">
    <property type="component" value="Chromosome"/>
</dbReference>
<feature type="transmembrane region" description="Helical" evidence="9">
    <location>
        <begin position="562"/>
        <end position="579"/>
    </location>
</feature>
<evidence type="ECO:0000256" key="1">
    <source>
        <dbReference type="ARBA" id="ARBA00004651"/>
    </source>
</evidence>
<keyword evidence="11" id="KW-1185">Reference proteome</keyword>
<accession>A0A291ISB9</accession>
<dbReference type="OrthoDB" id="9810952at2"/>
<name>A0A291ISB9_9MOLU</name>
<feature type="transmembrane region" description="Helical" evidence="9">
    <location>
        <begin position="308"/>
        <end position="328"/>
    </location>
</feature>
<evidence type="ECO:0000256" key="9">
    <source>
        <dbReference type="SAM" id="Phobius"/>
    </source>
</evidence>
<dbReference type="RefSeq" id="WP_096862894.1">
    <property type="nucleotide sequence ID" value="NZ_CP023668.1"/>
</dbReference>
<keyword evidence="6" id="KW-0406">Ion transport</keyword>
<sequence length="606" mass="66677">MSENNNHHDEESFSELESEEITKATESENAKLSKESTLKKDFDSLDHSVNNNEPKVSLFDKMRNHFSAKKTKKQTKKNLEKQTKKTSALNKLKNWWPLSKVSGRIFLIYICVIIAGMILLAIPGVVIKEGIKWDFLTSLFTTSSAFSDTGIDTVNPSADYSFWGQLIILFLIEMGGVGILTFKVVLYLALNKRISVSDAQLAQSERGSSDLYSAVGMIRDGFVWLTSVQILAMAILFFAFYFTDPAQTSDYVLNGKKENLEAISSYHSFPKALWFAVFHSTSAINNAGFDIVSPNSLQPYNTSGNVSYLIQITFLVEWVVGGLGYPTYHDLKKKIKAKRKGEFVPFSLFTKLNFIVYGTLFIAGPLAVFGIEFADRDGSLIFNNYTATTNEVGVVDPTSIKMTGEKPVGEAIMNIIFNTTSTRNAGFSTININDFNAGSKTVMGILMFIGSAPSSTAGGIRTTTLAVIILAINAIVHGRSKTTAFKKTIPDKTVKRAFGVFFLSALIVAIAIIICYADSHKVLSISYNGDAAIVELFMLVTSAYGTVGLNPFTASQTFEFGVLTKLVIIVMMFIGQFGISNTLLVFNKNTSAEEQYGYLEEEVVIG</sequence>
<feature type="compositionally biased region" description="Basic and acidic residues" evidence="8">
    <location>
        <begin position="1"/>
        <end position="11"/>
    </location>
</feature>
<evidence type="ECO:0000256" key="5">
    <source>
        <dbReference type="ARBA" id="ARBA00022989"/>
    </source>
</evidence>
<feature type="transmembrane region" description="Helical" evidence="9">
    <location>
        <begin position="497"/>
        <end position="519"/>
    </location>
</feature>
<dbReference type="PANTHER" id="PTHR32024:SF1">
    <property type="entry name" value="KTR SYSTEM POTASSIUM UPTAKE PROTEIN B"/>
    <property type="match status" value="1"/>
</dbReference>
<evidence type="ECO:0000256" key="3">
    <source>
        <dbReference type="ARBA" id="ARBA00022475"/>
    </source>
</evidence>
<keyword evidence="4 9" id="KW-0812">Transmembrane</keyword>
<evidence type="ECO:0000256" key="8">
    <source>
        <dbReference type="SAM" id="MobiDB-lite"/>
    </source>
</evidence>
<evidence type="ECO:0000256" key="7">
    <source>
        <dbReference type="ARBA" id="ARBA00023136"/>
    </source>
</evidence>
<dbReference type="GO" id="GO:0030001">
    <property type="term" value="P:metal ion transport"/>
    <property type="evidence" value="ECO:0007669"/>
    <property type="project" value="UniProtKB-ARBA"/>
</dbReference>
<feature type="transmembrane region" description="Helical" evidence="9">
    <location>
        <begin position="162"/>
        <end position="190"/>
    </location>
</feature>
<evidence type="ECO:0000313" key="10">
    <source>
        <dbReference type="EMBL" id="ATG97606.1"/>
    </source>
</evidence>
<protein>
    <submittedName>
        <fullName evidence="10">Sodium transporter</fullName>
    </submittedName>
</protein>
<dbReference type="GO" id="GO:0005886">
    <property type="term" value="C:plasma membrane"/>
    <property type="evidence" value="ECO:0007669"/>
    <property type="project" value="UniProtKB-SubCell"/>
</dbReference>
<dbReference type="KEGG" id="mlac:CP520_02585"/>
<dbReference type="AlphaFoldDB" id="A0A291ISB9"/>
<evidence type="ECO:0000256" key="6">
    <source>
        <dbReference type="ARBA" id="ARBA00023065"/>
    </source>
</evidence>
<feature type="transmembrane region" description="Helical" evidence="9">
    <location>
        <begin position="458"/>
        <end position="476"/>
    </location>
</feature>
<organism evidence="10 11">
    <name type="scientific">Mesoplasma lactucae ATCC 49193</name>
    <dbReference type="NCBI Taxonomy" id="81460"/>
    <lineage>
        <taxon>Bacteria</taxon>
        <taxon>Bacillati</taxon>
        <taxon>Mycoplasmatota</taxon>
        <taxon>Mollicutes</taxon>
        <taxon>Entomoplasmatales</taxon>
        <taxon>Entomoplasmataceae</taxon>
        <taxon>Mesoplasma</taxon>
    </lineage>
</organism>
<feature type="transmembrane region" description="Helical" evidence="9">
    <location>
        <begin position="531"/>
        <end position="550"/>
    </location>
</feature>
<dbReference type="InterPro" id="IPR003445">
    <property type="entry name" value="Cat_transpt"/>
</dbReference>
<evidence type="ECO:0000313" key="11">
    <source>
        <dbReference type="Proteomes" id="UP000232227"/>
    </source>
</evidence>
<dbReference type="PANTHER" id="PTHR32024">
    <property type="entry name" value="TRK SYSTEM POTASSIUM UPTAKE PROTEIN TRKG-RELATED"/>
    <property type="match status" value="1"/>
</dbReference>
<dbReference type="GO" id="GO:0008324">
    <property type="term" value="F:monoatomic cation transmembrane transporter activity"/>
    <property type="evidence" value="ECO:0007669"/>
    <property type="project" value="InterPro"/>
</dbReference>
<feature type="compositionally biased region" description="Basic and acidic residues" evidence="8">
    <location>
        <begin position="20"/>
        <end position="35"/>
    </location>
</feature>
<evidence type="ECO:0000256" key="2">
    <source>
        <dbReference type="ARBA" id="ARBA00022448"/>
    </source>
</evidence>
<keyword evidence="5 9" id="KW-1133">Transmembrane helix</keyword>
<comment type="subcellular location">
    <subcellularLocation>
        <location evidence="1">Cell membrane</location>
        <topology evidence="1">Multi-pass membrane protein</topology>
    </subcellularLocation>
</comment>
<feature type="transmembrane region" description="Helical" evidence="9">
    <location>
        <begin position="348"/>
        <end position="371"/>
    </location>
</feature>
<dbReference type="EMBL" id="CP023668">
    <property type="protein sequence ID" value="ATG97606.1"/>
    <property type="molecule type" value="Genomic_DNA"/>
</dbReference>
<feature type="transmembrane region" description="Helical" evidence="9">
    <location>
        <begin position="106"/>
        <end position="127"/>
    </location>
</feature>
<proteinExistence type="predicted"/>
<keyword evidence="3" id="KW-1003">Cell membrane</keyword>